<keyword evidence="6" id="KW-1185">Reference proteome</keyword>
<gene>
    <name evidence="5" type="ORF">GCM10007876_20720</name>
</gene>
<dbReference type="InterPro" id="IPR007450">
    <property type="entry name" value="BamE_dom"/>
</dbReference>
<evidence type="ECO:0000256" key="1">
    <source>
        <dbReference type="ARBA" id="ARBA00022729"/>
    </source>
</evidence>
<feature type="domain" description="Outer membrane protein assembly factor BamE" evidence="4">
    <location>
        <begin position="28"/>
        <end position="97"/>
    </location>
</feature>
<evidence type="ECO:0000256" key="2">
    <source>
        <dbReference type="ARBA" id="ARBA00023136"/>
    </source>
</evidence>
<dbReference type="Gene3D" id="3.30.1450.10">
    <property type="match status" value="1"/>
</dbReference>
<sequence length="108" mass="12082">MLLTVRSISKGFMLVLMAAWLSACATVGKEFTENNIQQIEINKTTKVDVKQMFGSPWRVGSESGQTTWTYGLYKYSAFKPAATKDLVIRFNSNGTVAGYTFNTTQHKE</sequence>
<dbReference type="InterPro" id="IPR037873">
    <property type="entry name" value="BamE-like"/>
</dbReference>
<keyword evidence="2" id="KW-0472">Membrane</keyword>
<organism evidence="5 6">
    <name type="scientific">Litoribrevibacter albus</name>
    <dbReference type="NCBI Taxonomy" id="1473156"/>
    <lineage>
        <taxon>Bacteria</taxon>
        <taxon>Pseudomonadati</taxon>
        <taxon>Pseudomonadota</taxon>
        <taxon>Gammaproteobacteria</taxon>
        <taxon>Oceanospirillales</taxon>
        <taxon>Oceanospirillaceae</taxon>
        <taxon>Litoribrevibacter</taxon>
    </lineage>
</organism>
<dbReference type="PROSITE" id="PS51257">
    <property type="entry name" value="PROKAR_LIPOPROTEIN"/>
    <property type="match status" value="1"/>
</dbReference>
<dbReference type="EMBL" id="BSNM01000014">
    <property type="protein sequence ID" value="GLQ31593.1"/>
    <property type="molecule type" value="Genomic_DNA"/>
</dbReference>
<reference evidence="5" key="2">
    <citation type="submission" date="2023-01" db="EMBL/GenBank/DDBJ databases">
        <title>Draft genome sequence of Litoribrevibacter albus strain NBRC 110071.</title>
        <authorList>
            <person name="Sun Q."/>
            <person name="Mori K."/>
        </authorList>
    </citation>
    <scope>NUCLEOTIDE SEQUENCE</scope>
    <source>
        <strain evidence="5">NBRC 110071</strain>
    </source>
</reference>
<dbReference type="GO" id="GO:0019867">
    <property type="term" value="C:outer membrane"/>
    <property type="evidence" value="ECO:0007669"/>
    <property type="project" value="InterPro"/>
</dbReference>
<evidence type="ECO:0000256" key="3">
    <source>
        <dbReference type="SAM" id="SignalP"/>
    </source>
</evidence>
<accession>A0AA37SBM1</accession>
<feature type="chain" id="PRO_5041308713" description="Outer membrane protein assembly factor BamE domain-containing protein" evidence="3">
    <location>
        <begin position="26"/>
        <end position="108"/>
    </location>
</feature>
<keyword evidence="1 3" id="KW-0732">Signal</keyword>
<evidence type="ECO:0000313" key="6">
    <source>
        <dbReference type="Proteomes" id="UP001161389"/>
    </source>
</evidence>
<dbReference type="Pfam" id="PF04355">
    <property type="entry name" value="BamE"/>
    <property type="match status" value="1"/>
</dbReference>
<proteinExistence type="predicted"/>
<dbReference type="Proteomes" id="UP001161389">
    <property type="component" value="Unassembled WGS sequence"/>
</dbReference>
<comment type="caution">
    <text evidence="5">The sequence shown here is derived from an EMBL/GenBank/DDBJ whole genome shotgun (WGS) entry which is preliminary data.</text>
</comment>
<protein>
    <recommendedName>
        <fullName evidence="4">Outer membrane protein assembly factor BamE domain-containing protein</fullName>
    </recommendedName>
</protein>
<dbReference type="AlphaFoldDB" id="A0AA37SBM1"/>
<evidence type="ECO:0000313" key="5">
    <source>
        <dbReference type="EMBL" id="GLQ31593.1"/>
    </source>
</evidence>
<evidence type="ECO:0000259" key="4">
    <source>
        <dbReference type="Pfam" id="PF04355"/>
    </source>
</evidence>
<reference evidence="5" key="1">
    <citation type="journal article" date="2014" name="Int. J. Syst. Evol. Microbiol.">
        <title>Complete genome sequence of Corynebacterium casei LMG S-19264T (=DSM 44701T), isolated from a smear-ripened cheese.</title>
        <authorList>
            <consortium name="US DOE Joint Genome Institute (JGI-PGF)"/>
            <person name="Walter F."/>
            <person name="Albersmeier A."/>
            <person name="Kalinowski J."/>
            <person name="Ruckert C."/>
        </authorList>
    </citation>
    <scope>NUCLEOTIDE SEQUENCE</scope>
    <source>
        <strain evidence="5">NBRC 110071</strain>
    </source>
</reference>
<dbReference type="RefSeq" id="WP_284381264.1">
    <property type="nucleotide sequence ID" value="NZ_BSNM01000014.1"/>
</dbReference>
<name>A0AA37SBM1_9GAMM</name>
<feature type="signal peptide" evidence="3">
    <location>
        <begin position="1"/>
        <end position="25"/>
    </location>
</feature>